<dbReference type="SUPFAM" id="SSF56854">
    <property type="entry name" value="Bcl-2 inhibitors of programmed cell death"/>
    <property type="match status" value="1"/>
</dbReference>
<dbReference type="AlphaFoldDB" id="A0AAD7WDW6"/>
<reference evidence="2" key="1">
    <citation type="journal article" date="2023" name="Science">
        <title>Genome structures resolve the early diversification of teleost fishes.</title>
        <authorList>
            <person name="Parey E."/>
            <person name="Louis A."/>
            <person name="Montfort J."/>
            <person name="Bouchez O."/>
            <person name="Roques C."/>
            <person name="Iampietro C."/>
            <person name="Lluch J."/>
            <person name="Castinel A."/>
            <person name="Donnadieu C."/>
            <person name="Desvignes T."/>
            <person name="Floi Bucao C."/>
            <person name="Jouanno E."/>
            <person name="Wen M."/>
            <person name="Mejri S."/>
            <person name="Dirks R."/>
            <person name="Jansen H."/>
            <person name="Henkel C."/>
            <person name="Chen W.J."/>
            <person name="Zahm M."/>
            <person name="Cabau C."/>
            <person name="Klopp C."/>
            <person name="Thompson A.W."/>
            <person name="Robinson-Rechavi M."/>
            <person name="Braasch I."/>
            <person name="Lecointre G."/>
            <person name="Bobe J."/>
            <person name="Postlethwait J.H."/>
            <person name="Berthelot C."/>
            <person name="Roest Crollius H."/>
            <person name="Guiguen Y."/>
        </authorList>
    </citation>
    <scope>NUCLEOTIDE SEQUENCE</scope>
    <source>
        <strain evidence="2">NC1722</strain>
    </source>
</reference>
<dbReference type="PANTHER" id="PTHR36466">
    <property type="entry name" value="BCL-2-LIKE PROTEIN 15"/>
    <property type="match status" value="1"/>
</dbReference>
<dbReference type="Proteomes" id="UP001221898">
    <property type="component" value="Unassembled WGS sequence"/>
</dbReference>
<dbReference type="InterPro" id="IPR036834">
    <property type="entry name" value="Bcl-2-like_sf"/>
</dbReference>
<dbReference type="GO" id="GO:0006915">
    <property type="term" value="P:apoptotic process"/>
    <property type="evidence" value="ECO:0007669"/>
    <property type="project" value="UniProtKB-KW"/>
</dbReference>
<dbReference type="PROSITE" id="PS50062">
    <property type="entry name" value="BCL2_FAMILY"/>
    <property type="match status" value="1"/>
</dbReference>
<proteinExistence type="predicted"/>
<dbReference type="EMBL" id="JAINUG010000136">
    <property type="protein sequence ID" value="KAJ8393551.1"/>
    <property type="molecule type" value="Genomic_DNA"/>
</dbReference>
<gene>
    <name evidence="2" type="ORF">AAFF_G00060240</name>
</gene>
<dbReference type="PANTHER" id="PTHR36466:SF1">
    <property type="entry name" value="BCL-2-LIKE PROTEIN 15"/>
    <property type="match status" value="1"/>
</dbReference>
<evidence type="ECO:0000313" key="3">
    <source>
        <dbReference type="Proteomes" id="UP001221898"/>
    </source>
</evidence>
<accession>A0AAD7WDW6</accession>
<keyword evidence="3" id="KW-1185">Reference proteome</keyword>
<comment type="caution">
    <text evidence="2">The sequence shown here is derived from an EMBL/GenBank/DDBJ whole genome shotgun (WGS) entry which is preliminary data.</text>
</comment>
<name>A0AAD7WDW6_9TELE</name>
<organism evidence="2 3">
    <name type="scientific">Aldrovandia affinis</name>
    <dbReference type="NCBI Taxonomy" id="143900"/>
    <lineage>
        <taxon>Eukaryota</taxon>
        <taxon>Metazoa</taxon>
        <taxon>Chordata</taxon>
        <taxon>Craniata</taxon>
        <taxon>Vertebrata</taxon>
        <taxon>Euteleostomi</taxon>
        <taxon>Actinopterygii</taxon>
        <taxon>Neopterygii</taxon>
        <taxon>Teleostei</taxon>
        <taxon>Notacanthiformes</taxon>
        <taxon>Halosauridae</taxon>
        <taxon>Aldrovandia</taxon>
    </lineage>
</organism>
<dbReference type="InterPro" id="IPR002475">
    <property type="entry name" value="Bcl2-like"/>
</dbReference>
<evidence type="ECO:0000256" key="1">
    <source>
        <dbReference type="ARBA" id="ARBA00022703"/>
    </source>
</evidence>
<dbReference type="GO" id="GO:0042981">
    <property type="term" value="P:regulation of apoptotic process"/>
    <property type="evidence" value="ECO:0007669"/>
    <property type="project" value="InterPro"/>
</dbReference>
<dbReference type="InterPro" id="IPR033543">
    <property type="entry name" value="BCL2L15"/>
</dbReference>
<keyword evidence="1" id="KW-0053">Apoptosis</keyword>
<protein>
    <submittedName>
        <fullName evidence="2">Uncharacterized protein</fullName>
    </submittedName>
</protein>
<dbReference type="Gene3D" id="1.10.437.10">
    <property type="entry name" value="Blc2-like"/>
    <property type="match status" value="1"/>
</dbReference>
<evidence type="ECO:0000313" key="2">
    <source>
        <dbReference type="EMBL" id="KAJ8393551.1"/>
    </source>
</evidence>
<sequence length="157" mass="17751">MAPRDMQEQTFLIVQCLLEDEYTKDRSDMGDIQTDAEDDDDSFDAVIIADKLREFGDELQESVMQKFRNDIQTAPANKRVKAFSSAVDMVCKMWMSETGEVASEKHQLKAAVMLALYVKKNCPDMKSIIQAPMVMFLNARVTPWVGEQGGWDTVASE</sequence>